<evidence type="ECO:0000256" key="2">
    <source>
        <dbReference type="SAM" id="Phobius"/>
    </source>
</evidence>
<feature type="transmembrane region" description="Helical" evidence="2">
    <location>
        <begin position="138"/>
        <end position="160"/>
    </location>
</feature>
<evidence type="ECO:0000313" key="5">
    <source>
        <dbReference type="Proteomes" id="UP000054928"/>
    </source>
</evidence>
<name>A0A0P1AH30_PLAHL</name>
<evidence type="ECO:0000256" key="3">
    <source>
        <dbReference type="SAM" id="SignalP"/>
    </source>
</evidence>
<feature type="signal peptide" evidence="3">
    <location>
        <begin position="1"/>
        <end position="22"/>
    </location>
</feature>
<feature type="region of interest" description="Disordered" evidence="1">
    <location>
        <begin position="101"/>
        <end position="127"/>
    </location>
</feature>
<dbReference type="OrthoDB" id="158917at2759"/>
<dbReference type="GeneID" id="36405473"/>
<evidence type="ECO:0000256" key="1">
    <source>
        <dbReference type="SAM" id="MobiDB-lite"/>
    </source>
</evidence>
<evidence type="ECO:0000313" key="4">
    <source>
        <dbReference type="EMBL" id="CEG40206.1"/>
    </source>
</evidence>
<dbReference type="OMA" id="EYVQQDV"/>
<dbReference type="RefSeq" id="XP_024576575.1">
    <property type="nucleotide sequence ID" value="XM_024725839.1"/>
</dbReference>
<feature type="region of interest" description="Disordered" evidence="1">
    <location>
        <begin position="257"/>
        <end position="277"/>
    </location>
</feature>
<dbReference type="Proteomes" id="UP000054928">
    <property type="component" value="Unassembled WGS sequence"/>
</dbReference>
<sequence>MFAIQRAFRVLATVALIGLATATDINEFCTSITSCLRDGSITCDTASGGCPPCIYALDNTYTCWEKDNLTNTCPFTGVRYDCSASWSSTTSSEIGSAILATPSSSTNSTGSTDSSSSSSDLRADTSSSSIFGGSSYDLILYGAIGFGAMLIFGTVAFLCLRKRKNKRHPDESSTFGGVQNAVDKRMRGVSKRDDSSSGPYNNILDTSKVNYVSGINSGYGRYSKGSRHDRLDPSSHVPIGRARTSFDGILADSSQSPAVLGGSARRSLKNGRCSNKESNGGVGGFSHVSEYVQQDVSSRCSSTSNVFGEYLRTKQEMQYDDAGHSHLGEMSGISFSGTISDLDSGKYSFESLQGISRPPQLRLGIDSRLSVADSITDSEYGEQLRGRGESDCDSEMSYNDEKYSFSSVDSLDDSQVREGKREVEI</sequence>
<keyword evidence="5" id="KW-1185">Reference proteome</keyword>
<feature type="region of interest" description="Disordered" evidence="1">
    <location>
        <begin position="403"/>
        <end position="425"/>
    </location>
</feature>
<protein>
    <submittedName>
        <fullName evidence="4">RxLR-like protein</fullName>
    </submittedName>
</protein>
<dbReference type="AlphaFoldDB" id="A0A0P1AH30"/>
<keyword evidence="2" id="KW-0812">Transmembrane</keyword>
<proteinExistence type="predicted"/>
<feature type="compositionally biased region" description="Basic and acidic residues" evidence="1">
    <location>
        <begin position="414"/>
        <end position="425"/>
    </location>
</feature>
<organism evidence="4 5">
    <name type="scientific">Plasmopara halstedii</name>
    <name type="common">Downy mildew of sunflower</name>
    <dbReference type="NCBI Taxonomy" id="4781"/>
    <lineage>
        <taxon>Eukaryota</taxon>
        <taxon>Sar</taxon>
        <taxon>Stramenopiles</taxon>
        <taxon>Oomycota</taxon>
        <taxon>Peronosporomycetes</taxon>
        <taxon>Peronosporales</taxon>
        <taxon>Peronosporaceae</taxon>
        <taxon>Plasmopara</taxon>
    </lineage>
</organism>
<keyword evidence="2" id="KW-0472">Membrane</keyword>
<keyword evidence="3" id="KW-0732">Signal</keyword>
<dbReference type="EMBL" id="CCYD01000468">
    <property type="protein sequence ID" value="CEG40206.1"/>
    <property type="molecule type" value="Genomic_DNA"/>
</dbReference>
<keyword evidence="2" id="KW-1133">Transmembrane helix</keyword>
<accession>A0A0P1AH30</accession>
<feature type="chain" id="PRO_5006058657" evidence="3">
    <location>
        <begin position="23"/>
        <end position="425"/>
    </location>
</feature>
<reference evidence="5" key="1">
    <citation type="submission" date="2014-09" db="EMBL/GenBank/DDBJ databases">
        <authorList>
            <person name="Sharma Rahul"/>
            <person name="Thines Marco"/>
        </authorList>
    </citation>
    <scope>NUCLEOTIDE SEQUENCE [LARGE SCALE GENOMIC DNA]</scope>
</reference>